<evidence type="ECO:0000259" key="3">
    <source>
        <dbReference type="PROSITE" id="PS50977"/>
    </source>
</evidence>
<dbReference type="PANTHER" id="PTHR43479:SF12">
    <property type="entry name" value="TRANSCRIPTIONAL REGULATORY PROTEIN"/>
    <property type="match status" value="1"/>
</dbReference>
<dbReference type="PROSITE" id="PS50977">
    <property type="entry name" value="HTH_TETR_2"/>
    <property type="match status" value="1"/>
</dbReference>
<dbReference type="Gene3D" id="1.10.357.10">
    <property type="entry name" value="Tetracycline Repressor, domain 2"/>
    <property type="match status" value="1"/>
</dbReference>
<dbReference type="PRINTS" id="PR00455">
    <property type="entry name" value="HTHTETR"/>
</dbReference>
<feature type="DNA-binding region" description="H-T-H motif" evidence="2">
    <location>
        <begin position="38"/>
        <end position="57"/>
    </location>
</feature>
<evidence type="ECO:0000313" key="4">
    <source>
        <dbReference type="EMBL" id="MBC5850285.1"/>
    </source>
</evidence>
<gene>
    <name evidence="4" type="ORF">H8Q88_04840</name>
</gene>
<evidence type="ECO:0000313" key="5">
    <source>
        <dbReference type="Proteomes" id="UP000615796"/>
    </source>
</evidence>
<dbReference type="InterPro" id="IPR050624">
    <property type="entry name" value="HTH-type_Tx_Regulator"/>
</dbReference>
<name>A0A9X0R8L0_VIBME</name>
<reference evidence="4" key="1">
    <citation type="submission" date="2020-08" db="EMBL/GenBank/DDBJ databases">
        <title>Genome Sequencing and Pan-Genome Analysis of Migratory bird Vibrio Strains, Inner Mongolia.</title>
        <authorList>
            <person name="Zheng L."/>
        </authorList>
    </citation>
    <scope>NUCLEOTIDE SEQUENCE</scope>
    <source>
        <strain evidence="4">M13F</strain>
    </source>
</reference>
<dbReference type="PANTHER" id="PTHR43479">
    <property type="entry name" value="ACREF/ENVCD OPERON REPRESSOR-RELATED"/>
    <property type="match status" value="1"/>
</dbReference>
<evidence type="ECO:0000256" key="2">
    <source>
        <dbReference type="PROSITE-ProRule" id="PRU00335"/>
    </source>
</evidence>
<protein>
    <submittedName>
        <fullName evidence="4">TetR/AcrR family transcriptional regulator</fullName>
    </submittedName>
</protein>
<comment type="caution">
    <text evidence="4">The sequence shown here is derived from an EMBL/GenBank/DDBJ whole genome shotgun (WGS) entry which is preliminary data.</text>
</comment>
<dbReference type="SUPFAM" id="SSF46689">
    <property type="entry name" value="Homeodomain-like"/>
    <property type="match status" value="1"/>
</dbReference>
<evidence type="ECO:0000256" key="1">
    <source>
        <dbReference type="ARBA" id="ARBA00023125"/>
    </source>
</evidence>
<dbReference type="AlphaFoldDB" id="A0A9X0R8L0"/>
<proteinExistence type="predicted"/>
<organism evidence="4 5">
    <name type="scientific">Vibrio metschnikovii</name>
    <dbReference type="NCBI Taxonomy" id="28172"/>
    <lineage>
        <taxon>Bacteria</taxon>
        <taxon>Pseudomonadati</taxon>
        <taxon>Pseudomonadota</taxon>
        <taxon>Gammaproteobacteria</taxon>
        <taxon>Vibrionales</taxon>
        <taxon>Vibrionaceae</taxon>
        <taxon>Vibrio</taxon>
    </lineage>
</organism>
<dbReference type="Pfam" id="PF00440">
    <property type="entry name" value="TetR_N"/>
    <property type="match status" value="1"/>
</dbReference>
<feature type="domain" description="HTH tetR-type" evidence="3">
    <location>
        <begin position="15"/>
        <end position="75"/>
    </location>
</feature>
<dbReference type="Proteomes" id="UP000615796">
    <property type="component" value="Unassembled WGS sequence"/>
</dbReference>
<dbReference type="InterPro" id="IPR009057">
    <property type="entry name" value="Homeodomain-like_sf"/>
</dbReference>
<dbReference type="GO" id="GO:0003677">
    <property type="term" value="F:DNA binding"/>
    <property type="evidence" value="ECO:0007669"/>
    <property type="project" value="UniProtKB-UniRule"/>
</dbReference>
<keyword evidence="1 2" id="KW-0238">DNA-binding</keyword>
<accession>A0A9X0R8L0</accession>
<sequence>MTEKRQGRRSAEDALNTRYHILKVAAQLFCDFGYARVSLRNISDKAGVSHSLIRHHFGSKEKIWHSISDGLHLYVEHYMRRVIKEIPESMPANVKVYLFIMRLLAHGLIVKQPIQLIADAVRQEDALIDYFMDTSGEIERLIEGFAEQYNQQCPEAPIKIWEVKWQMIMYTHSAASLTPFLKETWRDEKADLDQCLLNHWQLFNGLMIQKYRITDEYVLSPRSVKELVYDVQYDWRKQCALSHPSENLSTDEDASATKD</sequence>
<keyword evidence="5" id="KW-1185">Reference proteome</keyword>
<dbReference type="EMBL" id="JACRUP010000002">
    <property type="protein sequence ID" value="MBC5850285.1"/>
    <property type="molecule type" value="Genomic_DNA"/>
</dbReference>
<dbReference type="RefSeq" id="WP_072671077.1">
    <property type="nucleotide sequence ID" value="NZ_JACRUP010000002.1"/>
</dbReference>
<dbReference type="InterPro" id="IPR001647">
    <property type="entry name" value="HTH_TetR"/>
</dbReference>